<evidence type="ECO:0000313" key="2">
    <source>
        <dbReference type="EMBL" id="CAF3618154.1"/>
    </source>
</evidence>
<feature type="transmembrane region" description="Helical" evidence="1">
    <location>
        <begin position="143"/>
        <end position="164"/>
    </location>
</feature>
<reference evidence="2" key="1">
    <citation type="submission" date="2021-02" db="EMBL/GenBank/DDBJ databases">
        <authorList>
            <person name="Nowell W R."/>
        </authorList>
    </citation>
    <scope>NUCLEOTIDE SEQUENCE</scope>
</reference>
<comment type="caution">
    <text evidence="2">The sequence shown here is derived from an EMBL/GenBank/DDBJ whole genome shotgun (WGS) entry which is preliminary data.</text>
</comment>
<evidence type="ECO:0000313" key="3">
    <source>
        <dbReference type="Proteomes" id="UP000663836"/>
    </source>
</evidence>
<gene>
    <name evidence="2" type="ORF">JBS370_LOCUS4640</name>
</gene>
<dbReference type="PANTHER" id="PTHR45749">
    <property type="match status" value="1"/>
</dbReference>
<evidence type="ECO:0008006" key="4">
    <source>
        <dbReference type="Google" id="ProtNLM"/>
    </source>
</evidence>
<keyword evidence="1" id="KW-0812">Transmembrane</keyword>
<accession>A0A818P7J7</accession>
<proteinExistence type="predicted"/>
<protein>
    <recommendedName>
        <fullName evidence="4">DUF4371 domain-containing protein</fullName>
    </recommendedName>
</protein>
<keyword evidence="1" id="KW-0472">Membrane</keyword>
<keyword evidence="1" id="KW-1133">Transmembrane helix</keyword>
<dbReference type="AlphaFoldDB" id="A0A818P7J7"/>
<dbReference type="PANTHER" id="PTHR45749:SF21">
    <property type="entry name" value="DUF4371 DOMAIN-CONTAINING PROTEIN"/>
    <property type="match status" value="1"/>
</dbReference>
<dbReference type="EMBL" id="CAJOBD010000224">
    <property type="protein sequence ID" value="CAF3618154.1"/>
    <property type="molecule type" value="Genomic_DNA"/>
</dbReference>
<organism evidence="2 3">
    <name type="scientific">Rotaria sordida</name>
    <dbReference type="NCBI Taxonomy" id="392033"/>
    <lineage>
        <taxon>Eukaryota</taxon>
        <taxon>Metazoa</taxon>
        <taxon>Spiralia</taxon>
        <taxon>Gnathifera</taxon>
        <taxon>Rotifera</taxon>
        <taxon>Eurotatoria</taxon>
        <taxon>Bdelloidea</taxon>
        <taxon>Philodinida</taxon>
        <taxon>Philodinidae</taxon>
        <taxon>Rotaria</taxon>
    </lineage>
</organism>
<dbReference type="Proteomes" id="UP000663836">
    <property type="component" value="Unassembled WGS sequence"/>
</dbReference>
<evidence type="ECO:0000256" key="1">
    <source>
        <dbReference type="SAM" id="Phobius"/>
    </source>
</evidence>
<sequence>MVEDDRLRWKDGNLAATIDLLLHRDSILDQWFKDSSLRPHHVTYLHHNSQNELITLLGRAVHQAILNDTHKAQFISVTVDSTTDISNKEIYTIVIRFVKDFIAQERIISVMELNSKVGEDIRGFVFILLDQRNKPNMRYLNRILMIICSMIAILVAYCATKIFIWQELFF</sequence>
<name>A0A818P7J7_9BILA</name>